<dbReference type="Gene3D" id="3.40.50.850">
    <property type="entry name" value="Isochorismatase-like"/>
    <property type="match status" value="1"/>
</dbReference>
<keyword evidence="1 3" id="KW-0378">Hydrolase</keyword>
<gene>
    <name evidence="3" type="ORF">HV823_24225</name>
</gene>
<evidence type="ECO:0000313" key="4">
    <source>
        <dbReference type="Proteomes" id="UP000659172"/>
    </source>
</evidence>
<feature type="domain" description="Isochorismatase-like" evidence="2">
    <location>
        <begin position="9"/>
        <end position="180"/>
    </location>
</feature>
<sequence>MYMAKWSHICLDMQRMFAEDTPWRVSWMPRVLEEILEVANRYPECTIFTRFVPPNSSGEMPGMWRDYYEKWPMMTRTQIEPGLVDLVADLKRLVPPARIFDKVTYSPWLNGQLHSLLSREGIEKLVLTGGETDVCVMATALGAIDLGYKVILLKDAVCSTADRTHDAALELLGNRFSVQMEVMRTEQWLASV</sequence>
<evidence type="ECO:0000313" key="3">
    <source>
        <dbReference type="EMBL" id="NVP58348.1"/>
    </source>
</evidence>
<dbReference type="RefSeq" id="WP_176952247.1">
    <property type="nucleotide sequence ID" value="NZ_JABXYK010000024.1"/>
</dbReference>
<evidence type="ECO:0000259" key="2">
    <source>
        <dbReference type="Pfam" id="PF00857"/>
    </source>
</evidence>
<evidence type="ECO:0000256" key="1">
    <source>
        <dbReference type="ARBA" id="ARBA00022801"/>
    </source>
</evidence>
<accession>A0ABX2QMA3</accession>
<reference evidence="3 4" key="1">
    <citation type="submission" date="2020-06" db="EMBL/GenBank/DDBJ databases">
        <title>Rhizobium sp.nov. isolated from the tomato plant.</title>
        <authorList>
            <person name="Thin K.K."/>
            <person name="Zhang X."/>
            <person name="He S."/>
        </authorList>
    </citation>
    <scope>NUCLEOTIDE SEQUENCE [LARGE SCALE GENOMIC DNA]</scope>
    <source>
        <strain evidence="3 4">DBTS2</strain>
    </source>
</reference>
<name>A0ABX2QMA3_9HYPH</name>
<proteinExistence type="predicted"/>
<dbReference type="CDD" id="cd00431">
    <property type="entry name" value="cysteine_hydrolases"/>
    <property type="match status" value="1"/>
</dbReference>
<dbReference type="InterPro" id="IPR000868">
    <property type="entry name" value="Isochorismatase-like_dom"/>
</dbReference>
<protein>
    <submittedName>
        <fullName evidence="3">Cysteine hydrolase</fullName>
    </submittedName>
</protein>
<dbReference type="InterPro" id="IPR036380">
    <property type="entry name" value="Isochorismatase-like_sf"/>
</dbReference>
<dbReference type="PANTHER" id="PTHR43540">
    <property type="entry name" value="PEROXYUREIDOACRYLATE/UREIDOACRYLATE AMIDOHYDROLASE-RELATED"/>
    <property type="match status" value="1"/>
</dbReference>
<dbReference type="InterPro" id="IPR050272">
    <property type="entry name" value="Isochorismatase-like_hydrls"/>
</dbReference>
<dbReference type="Pfam" id="PF00857">
    <property type="entry name" value="Isochorismatase"/>
    <property type="match status" value="1"/>
</dbReference>
<keyword evidence="4" id="KW-1185">Reference proteome</keyword>
<dbReference type="GO" id="GO:0016787">
    <property type="term" value="F:hydrolase activity"/>
    <property type="evidence" value="ECO:0007669"/>
    <property type="project" value="UniProtKB-KW"/>
</dbReference>
<dbReference type="Proteomes" id="UP000659172">
    <property type="component" value="Unassembled WGS sequence"/>
</dbReference>
<dbReference type="SUPFAM" id="SSF52499">
    <property type="entry name" value="Isochorismatase-like hydrolases"/>
    <property type="match status" value="1"/>
</dbReference>
<dbReference type="PANTHER" id="PTHR43540:SF6">
    <property type="entry name" value="ISOCHORISMATASE-LIKE DOMAIN-CONTAINING PROTEIN"/>
    <property type="match status" value="1"/>
</dbReference>
<organism evidence="3 4">
    <name type="scientific">Mycoplana rhizolycopersici</name>
    <dbReference type="NCBI Taxonomy" id="2746702"/>
    <lineage>
        <taxon>Bacteria</taxon>
        <taxon>Pseudomonadati</taxon>
        <taxon>Pseudomonadota</taxon>
        <taxon>Alphaproteobacteria</taxon>
        <taxon>Hyphomicrobiales</taxon>
        <taxon>Rhizobiaceae</taxon>
        <taxon>Mycoplana</taxon>
    </lineage>
</organism>
<comment type="caution">
    <text evidence="3">The sequence shown here is derived from an EMBL/GenBank/DDBJ whole genome shotgun (WGS) entry which is preliminary data.</text>
</comment>
<dbReference type="EMBL" id="JABXYK010000024">
    <property type="protein sequence ID" value="NVP58348.1"/>
    <property type="molecule type" value="Genomic_DNA"/>
</dbReference>